<dbReference type="Proteomes" id="UP000036987">
    <property type="component" value="Unassembled WGS sequence"/>
</dbReference>
<accession>A0A0K9NS71</accession>
<proteinExistence type="predicted"/>
<protein>
    <submittedName>
        <fullName evidence="1">Uncharacterized protein</fullName>
    </submittedName>
</protein>
<evidence type="ECO:0000313" key="2">
    <source>
        <dbReference type="Proteomes" id="UP000036987"/>
    </source>
</evidence>
<organism evidence="1 2">
    <name type="scientific">Zostera marina</name>
    <name type="common">Eelgrass</name>
    <dbReference type="NCBI Taxonomy" id="29655"/>
    <lineage>
        <taxon>Eukaryota</taxon>
        <taxon>Viridiplantae</taxon>
        <taxon>Streptophyta</taxon>
        <taxon>Embryophyta</taxon>
        <taxon>Tracheophyta</taxon>
        <taxon>Spermatophyta</taxon>
        <taxon>Magnoliopsida</taxon>
        <taxon>Liliopsida</taxon>
        <taxon>Zosteraceae</taxon>
        <taxon>Zostera</taxon>
    </lineage>
</organism>
<gene>
    <name evidence="1" type="ORF">ZOSMA_66G00200</name>
</gene>
<sequence>MDDCVFWKHQMYKPKIEQELDPCGSVQILNYAMHISQHKKAEQMRGEGSGG</sequence>
<comment type="caution">
    <text evidence="1">The sequence shown here is derived from an EMBL/GenBank/DDBJ whole genome shotgun (WGS) entry which is preliminary data.</text>
</comment>
<keyword evidence="2" id="KW-1185">Reference proteome</keyword>
<dbReference type="EMBL" id="LFYR01001757">
    <property type="protein sequence ID" value="KMZ59599.1"/>
    <property type="molecule type" value="Genomic_DNA"/>
</dbReference>
<reference evidence="2" key="1">
    <citation type="journal article" date="2016" name="Nature">
        <title>The genome of the seagrass Zostera marina reveals angiosperm adaptation to the sea.</title>
        <authorList>
            <person name="Olsen J.L."/>
            <person name="Rouze P."/>
            <person name="Verhelst B."/>
            <person name="Lin Y.-C."/>
            <person name="Bayer T."/>
            <person name="Collen J."/>
            <person name="Dattolo E."/>
            <person name="De Paoli E."/>
            <person name="Dittami S."/>
            <person name="Maumus F."/>
            <person name="Michel G."/>
            <person name="Kersting A."/>
            <person name="Lauritano C."/>
            <person name="Lohaus R."/>
            <person name="Toepel M."/>
            <person name="Tonon T."/>
            <person name="Vanneste K."/>
            <person name="Amirebrahimi M."/>
            <person name="Brakel J."/>
            <person name="Bostroem C."/>
            <person name="Chovatia M."/>
            <person name="Grimwood J."/>
            <person name="Jenkins J.W."/>
            <person name="Jueterbock A."/>
            <person name="Mraz A."/>
            <person name="Stam W.T."/>
            <person name="Tice H."/>
            <person name="Bornberg-Bauer E."/>
            <person name="Green P.J."/>
            <person name="Pearson G.A."/>
            <person name="Procaccini G."/>
            <person name="Duarte C.M."/>
            <person name="Schmutz J."/>
            <person name="Reusch T.B.H."/>
            <person name="Van de Peer Y."/>
        </authorList>
    </citation>
    <scope>NUCLEOTIDE SEQUENCE [LARGE SCALE GENOMIC DNA]</scope>
    <source>
        <strain evidence="2">cv. Finnish</strain>
    </source>
</reference>
<evidence type="ECO:0000313" key="1">
    <source>
        <dbReference type="EMBL" id="KMZ59599.1"/>
    </source>
</evidence>
<name>A0A0K9NS71_ZOSMR</name>
<dbReference type="AlphaFoldDB" id="A0A0K9NS71"/>